<reference evidence="2" key="2">
    <citation type="submission" date="2020-09" db="EMBL/GenBank/DDBJ databases">
        <authorList>
            <person name="Sun Q."/>
            <person name="Zhou Y."/>
        </authorList>
    </citation>
    <scope>NUCLEOTIDE SEQUENCE</scope>
    <source>
        <strain evidence="2">CGMCC 1.15290</strain>
    </source>
</reference>
<reference evidence="2" key="1">
    <citation type="journal article" date="2014" name="Int. J. Syst. Evol. Microbiol.">
        <title>Complete genome sequence of Corynebacterium casei LMG S-19264T (=DSM 44701T), isolated from a smear-ripened cheese.</title>
        <authorList>
            <consortium name="US DOE Joint Genome Institute (JGI-PGF)"/>
            <person name="Walter F."/>
            <person name="Albersmeier A."/>
            <person name="Kalinowski J."/>
            <person name="Ruckert C."/>
        </authorList>
    </citation>
    <scope>NUCLEOTIDE SEQUENCE</scope>
    <source>
        <strain evidence="2">CGMCC 1.15290</strain>
    </source>
</reference>
<dbReference type="EMBL" id="BMIB01000007">
    <property type="protein sequence ID" value="GGH82438.1"/>
    <property type="molecule type" value="Genomic_DNA"/>
</dbReference>
<keyword evidence="3" id="KW-1185">Reference proteome</keyword>
<comment type="caution">
    <text evidence="2">The sequence shown here is derived from an EMBL/GenBank/DDBJ whole genome shotgun (WGS) entry which is preliminary data.</text>
</comment>
<keyword evidence="1" id="KW-0472">Membrane</keyword>
<keyword evidence="1" id="KW-0812">Transmembrane</keyword>
<proteinExistence type="predicted"/>
<gene>
    <name evidence="2" type="ORF">GCM10011379_56330</name>
</gene>
<name>A0A917N102_9BACT</name>
<dbReference type="RefSeq" id="WP_188959000.1">
    <property type="nucleotide sequence ID" value="NZ_BMIB01000007.1"/>
</dbReference>
<feature type="transmembrane region" description="Helical" evidence="1">
    <location>
        <begin position="98"/>
        <end position="120"/>
    </location>
</feature>
<protein>
    <submittedName>
        <fullName evidence="2">Uncharacterized protein</fullName>
    </submittedName>
</protein>
<accession>A0A917N102</accession>
<keyword evidence="1" id="KW-1133">Transmembrane helix</keyword>
<dbReference type="Proteomes" id="UP000627292">
    <property type="component" value="Unassembled WGS sequence"/>
</dbReference>
<evidence type="ECO:0000256" key="1">
    <source>
        <dbReference type="SAM" id="Phobius"/>
    </source>
</evidence>
<feature type="transmembrane region" description="Helical" evidence="1">
    <location>
        <begin position="58"/>
        <end position="78"/>
    </location>
</feature>
<dbReference type="AlphaFoldDB" id="A0A917N102"/>
<evidence type="ECO:0000313" key="3">
    <source>
        <dbReference type="Proteomes" id="UP000627292"/>
    </source>
</evidence>
<evidence type="ECO:0000313" key="2">
    <source>
        <dbReference type="EMBL" id="GGH82438.1"/>
    </source>
</evidence>
<sequence length="131" mass="15082">MPIRSAIRPPAQVQQLLNAESSNSESSATESRFLDVERDIKLEYLKTLRQNNQERKKYAMYIFILTCIWAFLIFLILFFEGFGTNAPFCFSISDNVLITLITTTTINFFGFFLLVIKYLFNSEKPGNGTMP</sequence>
<organism evidence="2 3">
    <name type="scientific">Filimonas zeae</name>
    <dbReference type="NCBI Taxonomy" id="1737353"/>
    <lineage>
        <taxon>Bacteria</taxon>
        <taxon>Pseudomonadati</taxon>
        <taxon>Bacteroidota</taxon>
        <taxon>Chitinophagia</taxon>
        <taxon>Chitinophagales</taxon>
        <taxon>Chitinophagaceae</taxon>
        <taxon>Filimonas</taxon>
    </lineage>
</organism>